<keyword evidence="2 11" id="KW-0349">Heme</keyword>
<feature type="domain" description="Cytochrome c" evidence="15">
    <location>
        <begin position="617"/>
        <end position="695"/>
    </location>
</feature>
<evidence type="ECO:0000313" key="17">
    <source>
        <dbReference type="Proteomes" id="UP000248330"/>
    </source>
</evidence>
<keyword evidence="9 13" id="KW-1015">Disulfide bond</keyword>
<dbReference type="GO" id="GO:0005509">
    <property type="term" value="F:calcium ion binding"/>
    <property type="evidence" value="ECO:0007669"/>
    <property type="project" value="InterPro"/>
</dbReference>
<keyword evidence="6 11" id="KW-0634">PQQ</keyword>
<dbReference type="GO" id="GO:0070968">
    <property type="term" value="F:pyrroloquinoline quinone binding"/>
    <property type="evidence" value="ECO:0007669"/>
    <property type="project" value="UniProtKB-ARBA"/>
</dbReference>
<dbReference type="NCBIfam" id="TIGR03075">
    <property type="entry name" value="PQQ_enz_alc_DH"/>
    <property type="match status" value="1"/>
</dbReference>
<comment type="similarity">
    <text evidence="1">Belongs to the bacterial PQQ dehydrogenase family.</text>
</comment>
<comment type="caution">
    <text evidence="16">The sequence shown here is derived from an EMBL/GenBank/DDBJ whole genome shotgun (WGS) entry which is preliminary data.</text>
</comment>
<dbReference type="SUPFAM" id="SSF50998">
    <property type="entry name" value="Quinoprotein alcohol dehydrogenase-like"/>
    <property type="match status" value="1"/>
</dbReference>
<evidence type="ECO:0000256" key="11">
    <source>
        <dbReference type="PIRSR" id="PIRSR617512-2"/>
    </source>
</evidence>
<keyword evidence="8 12" id="KW-0408">Iron</keyword>
<dbReference type="Gene3D" id="2.140.10.10">
    <property type="entry name" value="Quinoprotein alcohol dehydrogenase-like superfamily"/>
    <property type="match status" value="1"/>
</dbReference>
<organism evidence="16 17">
    <name type="scientific">Sinimarinibacterium flocculans</name>
    <dbReference type="NCBI Taxonomy" id="985250"/>
    <lineage>
        <taxon>Bacteria</taxon>
        <taxon>Pseudomonadati</taxon>
        <taxon>Pseudomonadota</taxon>
        <taxon>Gammaproteobacteria</taxon>
        <taxon>Nevskiales</taxon>
        <taxon>Nevskiaceae</taxon>
        <taxon>Sinimarinibacterium</taxon>
    </lineage>
</organism>
<feature type="active site" description="Proton acceptor" evidence="10">
    <location>
        <position position="335"/>
    </location>
</feature>
<keyword evidence="5 12" id="KW-0106">Calcium</keyword>
<dbReference type="GO" id="GO:0016020">
    <property type="term" value="C:membrane"/>
    <property type="evidence" value="ECO:0007669"/>
    <property type="project" value="InterPro"/>
</dbReference>
<dbReference type="GO" id="GO:0030288">
    <property type="term" value="C:outer membrane-bounded periplasmic space"/>
    <property type="evidence" value="ECO:0007669"/>
    <property type="project" value="InterPro"/>
</dbReference>
<dbReference type="PROSITE" id="PS00364">
    <property type="entry name" value="BACTERIAL_PQQ_2"/>
    <property type="match status" value="1"/>
</dbReference>
<feature type="chain" id="PRO_5016264239" evidence="14">
    <location>
        <begin position="28"/>
        <end position="705"/>
    </location>
</feature>
<dbReference type="PANTHER" id="PTHR32303">
    <property type="entry name" value="QUINOPROTEIN ALCOHOL DEHYDROGENASE (CYTOCHROME C)"/>
    <property type="match status" value="1"/>
</dbReference>
<evidence type="ECO:0000256" key="7">
    <source>
        <dbReference type="ARBA" id="ARBA00023002"/>
    </source>
</evidence>
<comment type="cofactor">
    <cofactor evidence="12">
        <name>Ca(2+)</name>
        <dbReference type="ChEBI" id="CHEBI:29108"/>
    </cofactor>
    <text evidence="12">Binds 1 Ca(2+) ion per subunit.</text>
</comment>
<feature type="binding site" evidence="12">
    <location>
        <position position="335"/>
    </location>
    <ligand>
        <name>Ca(2+)</name>
        <dbReference type="ChEBI" id="CHEBI:29108"/>
    </ligand>
</feature>
<feature type="binding site" evidence="12">
    <location>
        <position position="213"/>
    </location>
    <ligand>
        <name>Ca(2+)</name>
        <dbReference type="ChEBI" id="CHEBI:29108"/>
    </ligand>
</feature>
<comment type="cofactor">
    <cofactor evidence="11">
        <name>heme c</name>
        <dbReference type="ChEBI" id="CHEBI:61717"/>
    </cofactor>
    <text evidence="11">Binds 1 heme c group per subunit.</text>
</comment>
<dbReference type="InterPro" id="IPR036909">
    <property type="entry name" value="Cyt_c-like_dom_sf"/>
</dbReference>
<dbReference type="AlphaFoldDB" id="A0A318ECA2"/>
<dbReference type="Pfam" id="PF13442">
    <property type="entry name" value="Cytochrome_CBB3"/>
    <property type="match status" value="1"/>
</dbReference>
<feature type="binding site" evidence="11">
    <location>
        <position position="151"/>
    </location>
    <ligand>
        <name>pyrroloquinoline quinone</name>
        <dbReference type="ChEBI" id="CHEBI:58442"/>
    </ligand>
</feature>
<dbReference type="FunFam" id="2.140.10.10:FF:000003">
    <property type="entry name" value="Methanol dehydrogenase, large subunit"/>
    <property type="match status" value="1"/>
</dbReference>
<keyword evidence="17" id="KW-1185">Reference proteome</keyword>
<dbReference type="InterPro" id="IPR002372">
    <property type="entry name" value="PQQ_rpt_dom"/>
</dbReference>
<evidence type="ECO:0000313" key="16">
    <source>
        <dbReference type="EMBL" id="PXV67107.1"/>
    </source>
</evidence>
<feature type="binding site" evidence="11">
    <location>
        <position position="195"/>
    </location>
    <ligand>
        <name>pyrroloquinoline quinone</name>
        <dbReference type="ChEBI" id="CHEBI:58442"/>
    </ligand>
</feature>
<dbReference type="SMART" id="SM00564">
    <property type="entry name" value="PQQ"/>
    <property type="match status" value="5"/>
</dbReference>
<evidence type="ECO:0000256" key="9">
    <source>
        <dbReference type="ARBA" id="ARBA00023157"/>
    </source>
</evidence>
<keyword evidence="7" id="KW-0560">Oxidoreductase</keyword>
<dbReference type="RefSeq" id="WP_110265428.1">
    <property type="nucleotide sequence ID" value="NZ_CAWNXA010000006.1"/>
</dbReference>
<dbReference type="InterPro" id="IPR011047">
    <property type="entry name" value="Quinoprotein_ADH-like_sf"/>
</dbReference>
<feature type="binding site" evidence="11">
    <location>
        <position position="270"/>
    </location>
    <ligand>
        <name>pyrroloquinoline quinone</name>
        <dbReference type="ChEBI" id="CHEBI:58442"/>
    </ligand>
</feature>
<comment type="cofactor">
    <cofactor evidence="11">
        <name>pyrroloquinoline quinone</name>
        <dbReference type="ChEBI" id="CHEBI:58442"/>
    </cofactor>
    <text evidence="11">Binds 1 PQQ group per subunit.</text>
</comment>
<evidence type="ECO:0000256" key="1">
    <source>
        <dbReference type="ARBA" id="ARBA00008156"/>
    </source>
</evidence>
<sequence length="705" mass="75740">MTTTMRSLACALLIGLLAACSRSGGDAESPKADAPAAKQVADIDGDDIVALADGGGDWLNYGRGYSEQRYSPLEQIKADNVGELGLAWSLDLDNKRGLQSTPLYHDGVLYATLAWSRAIAVDARSGKLLWQFDPQVEKVKGEQACCGVNNRGVALWKGKVYLGTLDGRLIALDAATGKPVWSVQTTDNSKPYTITGAPRVIKDKVIIGNGGAEFGVRGYFSAYDAETGKMLWRFYTVPGDPSKPYEHPELEAAAKTWNGDKYWEYGGGGTTWDAMAYDPELDLFYIGTGNGSPWNREMRSPGGGDNLYVSSILALRPDTGKLVWHYQVTPGDTWDFTATQHLILAELPMGETTRKVIMQAPKNGFFYVLDRETGELLSAEPYGKVTWATGVDLKTGRPIEAEGARYVTAPSVQWPSPLGAHNWQPMSYSPDTGLVYIPYQELAGIYSNEGKDFTFGLRGFNTGAGLADIVDLPAEFGSGALLAWDPVAQKEVWRAPRPVYWNGGTLATAGNLVFQGTATGQFEAYTADTGEKRWSYDVQSGVIAAPMSFEMDGEQYVVLMAGWGGAGALLGGGVTQAAGRQHTGRMLVFKLGGKATLPARAEPEPLTPPKAPDADEATLALGQKHYQHYCAVCHGAGAVGGGVLPDLRLLEPGVTDYFVAVVRDGALKPLGMPRYGDVFSDEEIAAIKMFIEQRAALTLAPPAGN</sequence>
<dbReference type="Proteomes" id="UP000248330">
    <property type="component" value="Unassembled WGS sequence"/>
</dbReference>
<gene>
    <name evidence="16" type="ORF">C8D93_10684</name>
</gene>
<name>A0A318ECA2_9GAMM</name>
<feature type="binding site" description="axial binding residue" evidence="12">
    <location>
        <position position="672"/>
    </location>
    <ligand>
        <name>heme c</name>
        <dbReference type="ChEBI" id="CHEBI:61717"/>
    </ligand>
    <ligandPart>
        <name>Fe</name>
        <dbReference type="ChEBI" id="CHEBI:18248"/>
    </ligandPart>
</feature>
<evidence type="ECO:0000256" key="10">
    <source>
        <dbReference type="PIRSR" id="PIRSR617512-1"/>
    </source>
</evidence>
<evidence type="ECO:0000256" key="8">
    <source>
        <dbReference type="ARBA" id="ARBA00023004"/>
    </source>
</evidence>
<evidence type="ECO:0000256" key="6">
    <source>
        <dbReference type="ARBA" id="ARBA00022891"/>
    </source>
</evidence>
<dbReference type="InterPro" id="IPR018391">
    <property type="entry name" value="PQQ_b-propeller_rpt"/>
</dbReference>
<dbReference type="InterPro" id="IPR001479">
    <property type="entry name" value="Quinoprotein_DH_CS"/>
</dbReference>
<accession>A0A318ECA2</accession>
<feature type="binding site" description="covalent" evidence="11">
    <location>
        <position position="633"/>
    </location>
    <ligand>
        <name>heme c</name>
        <dbReference type="ChEBI" id="CHEBI:61717"/>
    </ligand>
</feature>
<dbReference type="EMBL" id="QICN01000006">
    <property type="protein sequence ID" value="PXV67107.1"/>
    <property type="molecule type" value="Genomic_DNA"/>
</dbReference>
<dbReference type="GO" id="GO:0016614">
    <property type="term" value="F:oxidoreductase activity, acting on CH-OH group of donors"/>
    <property type="evidence" value="ECO:0007669"/>
    <property type="project" value="InterPro"/>
</dbReference>
<evidence type="ECO:0000256" key="5">
    <source>
        <dbReference type="ARBA" id="ARBA00022837"/>
    </source>
</evidence>
<feature type="binding site" description="axial binding residue" evidence="12">
    <location>
        <position position="634"/>
    </location>
    <ligand>
        <name>heme c</name>
        <dbReference type="ChEBI" id="CHEBI:61717"/>
    </ligand>
    <ligandPart>
        <name>Fe</name>
        <dbReference type="ChEBI" id="CHEBI:18248"/>
    </ligandPart>
</feature>
<keyword evidence="3 12" id="KW-0479">Metal-binding</keyword>
<dbReference type="GO" id="GO:0020037">
    <property type="term" value="F:heme binding"/>
    <property type="evidence" value="ECO:0007669"/>
    <property type="project" value="InterPro"/>
</dbReference>
<dbReference type="GO" id="GO:0009055">
    <property type="term" value="F:electron transfer activity"/>
    <property type="evidence" value="ECO:0007669"/>
    <property type="project" value="InterPro"/>
</dbReference>
<feature type="binding site" evidence="12">
    <location>
        <position position="290"/>
    </location>
    <ligand>
        <name>Ca(2+)</name>
        <dbReference type="ChEBI" id="CHEBI:29108"/>
    </ligand>
</feature>
<feature type="signal peptide" evidence="14">
    <location>
        <begin position="1"/>
        <end position="27"/>
    </location>
</feature>
<evidence type="ECO:0000256" key="14">
    <source>
        <dbReference type="SAM" id="SignalP"/>
    </source>
</evidence>
<dbReference type="CDD" id="cd10279">
    <property type="entry name" value="PQQ_ADH_II"/>
    <property type="match status" value="1"/>
</dbReference>
<dbReference type="PROSITE" id="PS51257">
    <property type="entry name" value="PROKAR_LIPOPROTEIN"/>
    <property type="match status" value="1"/>
</dbReference>
<protein>
    <submittedName>
        <fullName evidence="16">Quinohemoprotein ethanol dehydrogenase</fullName>
    </submittedName>
</protein>
<evidence type="ECO:0000256" key="4">
    <source>
        <dbReference type="ARBA" id="ARBA00022729"/>
    </source>
</evidence>
<reference evidence="16 17" key="1">
    <citation type="submission" date="2018-04" db="EMBL/GenBank/DDBJ databases">
        <title>Genomic Encyclopedia of Type Strains, Phase IV (KMG-IV): sequencing the most valuable type-strain genomes for metagenomic binning, comparative biology and taxonomic classification.</title>
        <authorList>
            <person name="Goeker M."/>
        </authorList>
    </citation>
    <scope>NUCLEOTIDE SEQUENCE [LARGE SCALE GENOMIC DNA]</scope>
    <source>
        <strain evidence="16 17">DSM 104150</strain>
    </source>
</reference>
<feature type="disulfide bond" evidence="13">
    <location>
        <begin position="145"/>
        <end position="146"/>
    </location>
</feature>
<keyword evidence="4 14" id="KW-0732">Signal</keyword>
<feature type="binding site" evidence="11">
    <location>
        <begin position="422"/>
        <end position="423"/>
    </location>
    <ligand>
        <name>pyrroloquinoline quinone</name>
        <dbReference type="ChEBI" id="CHEBI:58442"/>
    </ligand>
</feature>
<dbReference type="SUPFAM" id="SSF46626">
    <property type="entry name" value="Cytochrome c"/>
    <property type="match status" value="1"/>
</dbReference>
<evidence type="ECO:0000256" key="3">
    <source>
        <dbReference type="ARBA" id="ARBA00022723"/>
    </source>
</evidence>
<dbReference type="InterPro" id="IPR009056">
    <property type="entry name" value="Cyt_c-like_dom"/>
</dbReference>
<proteinExistence type="inferred from homology"/>
<evidence type="ECO:0000259" key="15">
    <source>
        <dbReference type="PROSITE" id="PS51007"/>
    </source>
</evidence>
<dbReference type="OrthoDB" id="9794322at2"/>
<dbReference type="InterPro" id="IPR017512">
    <property type="entry name" value="PQQ_MeOH/EtOH_DH"/>
</dbReference>
<evidence type="ECO:0000256" key="13">
    <source>
        <dbReference type="PIRSR" id="PIRSR617512-4"/>
    </source>
</evidence>
<dbReference type="Pfam" id="PF01011">
    <property type="entry name" value="PQQ"/>
    <property type="match status" value="2"/>
</dbReference>
<feature type="binding site" evidence="11">
    <location>
        <begin position="211"/>
        <end position="212"/>
    </location>
    <ligand>
        <name>pyrroloquinoline quinone</name>
        <dbReference type="ChEBI" id="CHEBI:58442"/>
    </ligand>
</feature>
<feature type="binding site" description="covalent" evidence="11">
    <location>
        <position position="630"/>
    </location>
    <ligand>
        <name>heme c</name>
        <dbReference type="ChEBI" id="CHEBI:61717"/>
    </ligand>
</feature>
<evidence type="ECO:0000256" key="12">
    <source>
        <dbReference type="PIRSR" id="PIRSR617512-3"/>
    </source>
</evidence>
<feature type="binding site" evidence="11">
    <location>
        <position position="362"/>
    </location>
    <ligand>
        <name>pyrroloquinoline quinone</name>
        <dbReference type="ChEBI" id="CHEBI:58442"/>
    </ligand>
</feature>
<evidence type="ECO:0000256" key="2">
    <source>
        <dbReference type="ARBA" id="ARBA00022617"/>
    </source>
</evidence>
<dbReference type="PROSITE" id="PS51007">
    <property type="entry name" value="CYTC"/>
    <property type="match status" value="1"/>
</dbReference>
<dbReference type="Gene3D" id="1.10.760.10">
    <property type="entry name" value="Cytochrome c-like domain"/>
    <property type="match status" value="1"/>
</dbReference>